<dbReference type="AlphaFoldDB" id="A0A8T0CGT6"/>
<gene>
    <name evidence="2" type="ORF">BT93_L3809</name>
</gene>
<feature type="compositionally biased region" description="Basic residues" evidence="1">
    <location>
        <begin position="38"/>
        <end position="50"/>
    </location>
</feature>
<organism evidence="2 3">
    <name type="scientific">Corymbia citriodora subsp. variegata</name>
    <dbReference type="NCBI Taxonomy" id="360336"/>
    <lineage>
        <taxon>Eukaryota</taxon>
        <taxon>Viridiplantae</taxon>
        <taxon>Streptophyta</taxon>
        <taxon>Embryophyta</taxon>
        <taxon>Tracheophyta</taxon>
        <taxon>Spermatophyta</taxon>
        <taxon>Magnoliopsida</taxon>
        <taxon>eudicotyledons</taxon>
        <taxon>Gunneridae</taxon>
        <taxon>Pentapetalae</taxon>
        <taxon>rosids</taxon>
        <taxon>malvids</taxon>
        <taxon>Myrtales</taxon>
        <taxon>Myrtaceae</taxon>
        <taxon>Myrtoideae</taxon>
        <taxon>Eucalypteae</taxon>
        <taxon>Corymbia</taxon>
    </lineage>
</organism>
<dbReference type="Proteomes" id="UP000806378">
    <property type="component" value="Unassembled WGS sequence"/>
</dbReference>
<evidence type="ECO:0000313" key="2">
    <source>
        <dbReference type="EMBL" id="KAF7846747.1"/>
    </source>
</evidence>
<dbReference type="Gramene" id="rna-gnl|WGS:JABURB|Cocit.L3809.1">
    <property type="protein sequence ID" value="cds-KAF7846747.1"/>
    <property type="gene ID" value="gene-BT93_L3809"/>
</dbReference>
<dbReference type="EMBL" id="MU091956">
    <property type="protein sequence ID" value="KAF7846747.1"/>
    <property type="molecule type" value="Genomic_DNA"/>
</dbReference>
<accession>A0A8T0CGT6</accession>
<evidence type="ECO:0000313" key="3">
    <source>
        <dbReference type="Proteomes" id="UP000806378"/>
    </source>
</evidence>
<evidence type="ECO:0000256" key="1">
    <source>
        <dbReference type="SAM" id="MobiDB-lite"/>
    </source>
</evidence>
<protein>
    <submittedName>
        <fullName evidence="2">Uncharacterized protein</fullName>
    </submittedName>
</protein>
<proteinExistence type="predicted"/>
<comment type="caution">
    <text evidence="2">The sequence shown here is derived from an EMBL/GenBank/DDBJ whole genome shotgun (WGS) entry which is preliminary data.</text>
</comment>
<keyword evidence="3" id="KW-1185">Reference proteome</keyword>
<reference evidence="2" key="1">
    <citation type="submission" date="2020-05" db="EMBL/GenBank/DDBJ databases">
        <title>WGS assembly of Corymbia citriodora subspecies variegata.</title>
        <authorList>
            <person name="Barry K."/>
            <person name="Hundley H."/>
            <person name="Shu S."/>
            <person name="Jenkins J."/>
            <person name="Grimwood J."/>
            <person name="Baten A."/>
        </authorList>
    </citation>
    <scope>NUCLEOTIDE SEQUENCE</scope>
    <source>
        <strain evidence="2">CV2-018</strain>
    </source>
</reference>
<name>A0A8T0CGT6_CORYI</name>
<feature type="region of interest" description="Disordered" evidence="1">
    <location>
        <begin position="1"/>
        <end position="50"/>
    </location>
</feature>
<feature type="compositionally biased region" description="Basic and acidic residues" evidence="1">
    <location>
        <begin position="1"/>
        <end position="19"/>
    </location>
</feature>
<sequence length="196" mass="21364">MDVEFRRAIHREDEPEPIRFRSSPSTPEDARTNLPTEKKKRRRAAGGRRRRSLAASLPLFSIVIALAADTPPRDALAESTLSLVESVCAARWPVRSTATRATCSGRQGTRPEKRKLIWRLRAVRGAAAGGEASEICSSIWIAGSRVAAIAPSGSTGTETGTGIGKESMPRRGTRIIISTWKVMFWGIAHRPSGPCY</sequence>